<feature type="domain" description="Lipoyl-binding" evidence="4">
    <location>
        <begin position="64"/>
        <end position="127"/>
    </location>
</feature>
<dbReference type="Gene3D" id="2.40.50.100">
    <property type="match status" value="1"/>
</dbReference>
<evidence type="ECO:0000256" key="2">
    <source>
        <dbReference type="ARBA" id="ARBA00009477"/>
    </source>
</evidence>
<dbReference type="PANTHER" id="PTHR32347">
    <property type="entry name" value="EFFLUX SYSTEM COMPONENT YKNX-RELATED"/>
    <property type="match status" value="1"/>
</dbReference>
<dbReference type="SUPFAM" id="SSF51230">
    <property type="entry name" value="Single hybrid motif"/>
    <property type="match status" value="1"/>
</dbReference>
<reference evidence="7 8" key="1">
    <citation type="submission" date="2023-07" db="EMBL/GenBank/DDBJ databases">
        <title>Genomic Encyclopedia of Type Strains, Phase IV (KMG-IV): sequencing the most valuable type-strain genomes for metagenomic binning, comparative biology and taxonomic classification.</title>
        <authorList>
            <person name="Goeker M."/>
        </authorList>
    </citation>
    <scope>NUCLEOTIDE SEQUENCE [LARGE SCALE GENOMIC DNA]</scope>
    <source>
        <strain evidence="7 8">DSM 27594</strain>
    </source>
</reference>
<evidence type="ECO:0000259" key="4">
    <source>
        <dbReference type="Pfam" id="PF00364"/>
    </source>
</evidence>
<dbReference type="NCBIfam" id="TIGR01730">
    <property type="entry name" value="RND_mfp"/>
    <property type="match status" value="1"/>
</dbReference>
<evidence type="ECO:0000256" key="3">
    <source>
        <dbReference type="ARBA" id="ARBA00023054"/>
    </source>
</evidence>
<dbReference type="Pfam" id="PF25967">
    <property type="entry name" value="RND-MFP_C"/>
    <property type="match status" value="1"/>
</dbReference>
<dbReference type="Pfam" id="PF00364">
    <property type="entry name" value="Biotin_lipoyl"/>
    <property type="match status" value="1"/>
</dbReference>
<proteinExistence type="inferred from homology"/>
<dbReference type="InterPro" id="IPR000089">
    <property type="entry name" value="Biotin_lipoyl"/>
</dbReference>
<dbReference type="Pfam" id="PF25990">
    <property type="entry name" value="Beta-barrel_YknX"/>
    <property type="match status" value="1"/>
</dbReference>
<evidence type="ECO:0000256" key="1">
    <source>
        <dbReference type="ARBA" id="ARBA00004196"/>
    </source>
</evidence>
<evidence type="ECO:0000313" key="7">
    <source>
        <dbReference type="EMBL" id="MDQ0201479.1"/>
    </source>
</evidence>
<sequence>MKKWIMVMISVLVIGIGGYMWFSSKTSAQQVPTQVRTASVQKGTLTVKVSGSGTVQPVTSEDIKSTIDNNSISEVNITAGQAVSKRAELVTFTDGSTPITAPTDGVVTSVSVVAGQRVTNGEVLAHLTNYNDLQTVVSIDELDIAKIQVGQAVNISVNSFPDQTFTGKVTAISNEGTSTNGVSTFDVTVHIDKSTGLKVGMSTEASIVTQNKANALYVPIEAVHETNNQKYVLVTTASAENQTSKTQKQIVQTGLANEDNVEITQGLTQGETVQLPQLATGTASVSTSNKSNSFMQAGFGGIGGYSGMRSSGGNGYSRRSGN</sequence>
<comment type="subcellular location">
    <subcellularLocation>
        <location evidence="1">Cell envelope</location>
    </subcellularLocation>
</comment>
<accession>A0ABT9Y2U1</accession>
<dbReference type="InterPro" id="IPR011053">
    <property type="entry name" value="Single_hybrid_motif"/>
</dbReference>
<dbReference type="InterPro" id="IPR006143">
    <property type="entry name" value="RND_pump_MFP"/>
</dbReference>
<feature type="domain" description="Multidrug resistance protein MdtA-like C-terminal permuted SH3" evidence="5">
    <location>
        <begin position="214"/>
        <end position="273"/>
    </location>
</feature>
<dbReference type="RefSeq" id="WP_307412795.1">
    <property type="nucleotide sequence ID" value="NZ_JAUSTW010000009.1"/>
</dbReference>
<protein>
    <submittedName>
        <fullName evidence="7">HlyD family secretion protein</fullName>
    </submittedName>
</protein>
<dbReference type="InterPro" id="IPR058636">
    <property type="entry name" value="Beta-barrel_YknX"/>
</dbReference>
<keyword evidence="8" id="KW-1185">Reference proteome</keyword>
<evidence type="ECO:0000259" key="5">
    <source>
        <dbReference type="Pfam" id="PF25967"/>
    </source>
</evidence>
<feature type="domain" description="YknX-like beta-barrel" evidence="6">
    <location>
        <begin position="138"/>
        <end position="204"/>
    </location>
</feature>
<name>A0ABT9Y2U1_9BACI</name>
<dbReference type="EMBL" id="JAUSTW010000009">
    <property type="protein sequence ID" value="MDQ0201479.1"/>
    <property type="molecule type" value="Genomic_DNA"/>
</dbReference>
<comment type="similarity">
    <text evidence="2">Belongs to the membrane fusion protein (MFP) (TC 8.A.1) family.</text>
</comment>
<keyword evidence="3" id="KW-0175">Coiled coil</keyword>
<dbReference type="Proteomes" id="UP001224122">
    <property type="component" value="Unassembled WGS sequence"/>
</dbReference>
<comment type="caution">
    <text evidence="7">The sequence shown here is derived from an EMBL/GenBank/DDBJ whole genome shotgun (WGS) entry which is preliminary data.</text>
</comment>
<dbReference type="InterPro" id="IPR050465">
    <property type="entry name" value="UPF0194_transport"/>
</dbReference>
<evidence type="ECO:0000259" key="6">
    <source>
        <dbReference type="Pfam" id="PF25990"/>
    </source>
</evidence>
<evidence type="ECO:0000313" key="8">
    <source>
        <dbReference type="Proteomes" id="UP001224122"/>
    </source>
</evidence>
<dbReference type="InterPro" id="IPR058627">
    <property type="entry name" value="MdtA-like_C"/>
</dbReference>
<organism evidence="7 8">
    <name type="scientific">Neobacillus ginsengisoli</name>
    <dbReference type="NCBI Taxonomy" id="904295"/>
    <lineage>
        <taxon>Bacteria</taxon>
        <taxon>Bacillati</taxon>
        <taxon>Bacillota</taxon>
        <taxon>Bacilli</taxon>
        <taxon>Bacillales</taxon>
        <taxon>Bacillaceae</taxon>
        <taxon>Neobacillus</taxon>
    </lineage>
</organism>
<dbReference type="Gene3D" id="2.40.420.20">
    <property type="match status" value="1"/>
</dbReference>
<gene>
    <name evidence="7" type="ORF">J2S10_004685</name>
</gene>
<dbReference type="Gene3D" id="2.40.30.170">
    <property type="match status" value="1"/>
</dbReference>